<dbReference type="Proteomes" id="UP001163046">
    <property type="component" value="Unassembled WGS sequence"/>
</dbReference>
<keyword evidence="4" id="KW-0186">Copper</keyword>
<keyword evidence="3" id="KW-0560">Oxidoreductase</keyword>
<sequence>MKFTTEDGRTSYDVELTEGNGTLKLAPDLWHSQVPNITLTPEMVHTADGSAQRNIILVNGQFPGPTLEVMEGAEVAVKVVNELVNEGLTIHWHGIHLRNNVWMDGVP</sequence>
<evidence type="ECO:0000313" key="7">
    <source>
        <dbReference type="Proteomes" id="UP001163046"/>
    </source>
</evidence>
<dbReference type="GO" id="GO:0005886">
    <property type="term" value="C:plasma membrane"/>
    <property type="evidence" value="ECO:0007669"/>
    <property type="project" value="TreeGrafter"/>
</dbReference>
<evidence type="ECO:0000256" key="2">
    <source>
        <dbReference type="ARBA" id="ARBA00022723"/>
    </source>
</evidence>
<dbReference type="GO" id="GO:0006826">
    <property type="term" value="P:iron ion transport"/>
    <property type="evidence" value="ECO:0007669"/>
    <property type="project" value="TreeGrafter"/>
</dbReference>
<dbReference type="Gene3D" id="2.60.40.420">
    <property type="entry name" value="Cupredoxins - blue copper proteins"/>
    <property type="match status" value="1"/>
</dbReference>
<keyword evidence="2" id="KW-0479">Metal-binding</keyword>
<keyword evidence="7" id="KW-1185">Reference proteome</keyword>
<reference evidence="6" key="1">
    <citation type="submission" date="2023-01" db="EMBL/GenBank/DDBJ databases">
        <title>Genome assembly of the deep-sea coral Lophelia pertusa.</title>
        <authorList>
            <person name="Herrera S."/>
            <person name="Cordes E."/>
        </authorList>
    </citation>
    <scope>NUCLEOTIDE SEQUENCE</scope>
    <source>
        <strain evidence="6">USNM1676648</strain>
        <tissue evidence="6">Polyp</tissue>
    </source>
</reference>
<evidence type="ECO:0000259" key="5">
    <source>
        <dbReference type="Pfam" id="PF07732"/>
    </source>
</evidence>
<dbReference type="InterPro" id="IPR008972">
    <property type="entry name" value="Cupredoxin"/>
</dbReference>
<accession>A0A9W9YE58</accession>
<dbReference type="SUPFAM" id="SSF49503">
    <property type="entry name" value="Cupredoxins"/>
    <property type="match status" value="1"/>
</dbReference>
<dbReference type="OrthoDB" id="2121828at2759"/>
<dbReference type="GO" id="GO:0016491">
    <property type="term" value="F:oxidoreductase activity"/>
    <property type="evidence" value="ECO:0007669"/>
    <property type="project" value="UniProtKB-KW"/>
</dbReference>
<gene>
    <name evidence="6" type="ORF">OS493_009941</name>
</gene>
<comment type="similarity">
    <text evidence="1">Belongs to the multicopper oxidase family.</text>
</comment>
<dbReference type="GO" id="GO:0005507">
    <property type="term" value="F:copper ion binding"/>
    <property type="evidence" value="ECO:0007669"/>
    <property type="project" value="InterPro"/>
</dbReference>
<organism evidence="6 7">
    <name type="scientific">Desmophyllum pertusum</name>
    <dbReference type="NCBI Taxonomy" id="174260"/>
    <lineage>
        <taxon>Eukaryota</taxon>
        <taxon>Metazoa</taxon>
        <taxon>Cnidaria</taxon>
        <taxon>Anthozoa</taxon>
        <taxon>Hexacorallia</taxon>
        <taxon>Scleractinia</taxon>
        <taxon>Caryophylliina</taxon>
        <taxon>Caryophylliidae</taxon>
        <taxon>Desmophyllum</taxon>
    </lineage>
</organism>
<dbReference type="EMBL" id="MU827781">
    <property type="protein sequence ID" value="KAJ7337089.1"/>
    <property type="molecule type" value="Genomic_DNA"/>
</dbReference>
<comment type="caution">
    <text evidence="6">The sequence shown here is derived from an EMBL/GenBank/DDBJ whole genome shotgun (WGS) entry which is preliminary data.</text>
</comment>
<dbReference type="PANTHER" id="PTHR11709:SF394">
    <property type="entry name" value="FI03373P-RELATED"/>
    <property type="match status" value="1"/>
</dbReference>
<dbReference type="PANTHER" id="PTHR11709">
    <property type="entry name" value="MULTI-COPPER OXIDASE"/>
    <property type="match status" value="1"/>
</dbReference>
<evidence type="ECO:0000313" key="6">
    <source>
        <dbReference type="EMBL" id="KAJ7337089.1"/>
    </source>
</evidence>
<feature type="domain" description="Plastocyanin-like" evidence="5">
    <location>
        <begin position="45"/>
        <end position="107"/>
    </location>
</feature>
<dbReference type="Pfam" id="PF07732">
    <property type="entry name" value="Cu-oxidase_3"/>
    <property type="match status" value="1"/>
</dbReference>
<evidence type="ECO:0000256" key="1">
    <source>
        <dbReference type="ARBA" id="ARBA00010609"/>
    </source>
</evidence>
<dbReference type="AlphaFoldDB" id="A0A9W9YE58"/>
<name>A0A9W9YE58_9CNID</name>
<proteinExistence type="inferred from homology"/>
<protein>
    <recommendedName>
        <fullName evidence="5">Plastocyanin-like domain-containing protein</fullName>
    </recommendedName>
</protein>
<evidence type="ECO:0000256" key="3">
    <source>
        <dbReference type="ARBA" id="ARBA00023002"/>
    </source>
</evidence>
<evidence type="ECO:0000256" key="4">
    <source>
        <dbReference type="ARBA" id="ARBA00023008"/>
    </source>
</evidence>
<dbReference type="InterPro" id="IPR045087">
    <property type="entry name" value="Cu-oxidase_fam"/>
</dbReference>
<dbReference type="InterPro" id="IPR011707">
    <property type="entry name" value="Cu-oxidase-like_N"/>
</dbReference>